<gene>
    <name evidence="3" type="primary">LOC110796521</name>
</gene>
<feature type="domain" description="DUF4283" evidence="1">
    <location>
        <begin position="33"/>
        <end position="115"/>
    </location>
</feature>
<dbReference type="Proteomes" id="UP000813463">
    <property type="component" value="Chromosome 4"/>
</dbReference>
<dbReference type="KEGG" id="soe:110796521"/>
<protein>
    <recommendedName>
        <fullName evidence="1">DUF4283 domain-containing protein</fullName>
    </recommendedName>
</protein>
<reference evidence="2" key="1">
    <citation type="journal article" date="2021" name="Nat. Commun.">
        <title>Genomic analyses provide insights into spinach domestication and the genetic basis of agronomic traits.</title>
        <authorList>
            <person name="Cai X."/>
            <person name="Sun X."/>
            <person name="Xu C."/>
            <person name="Sun H."/>
            <person name="Wang X."/>
            <person name="Ge C."/>
            <person name="Zhang Z."/>
            <person name="Wang Q."/>
            <person name="Fei Z."/>
            <person name="Jiao C."/>
            <person name="Wang Q."/>
        </authorList>
    </citation>
    <scope>NUCLEOTIDE SEQUENCE [LARGE SCALE GENOMIC DNA]</scope>
    <source>
        <strain evidence="2">cv. Varoflay</strain>
    </source>
</reference>
<sequence length="214" mass="25285">MGDEIISQYSKLRLEEEEGDVDLGDVVSDDPQDNLDLLLIGRMMTDRPYNVEAFKRTMKKVWAPVHNLVIRVLGPNLYAFQFFHWKDKEKVLQGRPWCFENTLILMKEIEGDEQPKQVVLTHSPFWVRIKKLPFNCRSNAHVKTLVAGMGELIEIEEDILGLDRYRRVKLLLDVTKPLLRVKRFKDRRGREIEAEFVYERLPFFLLCLWYNGTC</sequence>
<dbReference type="PANTHER" id="PTHR31286:SF178">
    <property type="entry name" value="DUF4283 DOMAIN-CONTAINING PROTEIN"/>
    <property type="match status" value="1"/>
</dbReference>
<evidence type="ECO:0000313" key="2">
    <source>
        <dbReference type="Proteomes" id="UP000813463"/>
    </source>
</evidence>
<reference evidence="3" key="2">
    <citation type="submission" date="2025-08" db="UniProtKB">
        <authorList>
            <consortium name="RefSeq"/>
        </authorList>
    </citation>
    <scope>IDENTIFICATION</scope>
    <source>
        <tissue evidence="3">Leaf</tissue>
    </source>
</reference>
<dbReference type="OrthoDB" id="1748760at2759"/>
<dbReference type="PANTHER" id="PTHR31286">
    <property type="entry name" value="GLYCINE-RICH CELL WALL STRUCTURAL PROTEIN 1.8-LIKE"/>
    <property type="match status" value="1"/>
</dbReference>
<dbReference type="AlphaFoldDB" id="A0A9R0K3N3"/>
<proteinExistence type="predicted"/>
<keyword evidence="2" id="KW-1185">Reference proteome</keyword>
<organism evidence="2 3">
    <name type="scientific">Spinacia oleracea</name>
    <name type="common">Spinach</name>
    <dbReference type="NCBI Taxonomy" id="3562"/>
    <lineage>
        <taxon>Eukaryota</taxon>
        <taxon>Viridiplantae</taxon>
        <taxon>Streptophyta</taxon>
        <taxon>Embryophyta</taxon>
        <taxon>Tracheophyta</taxon>
        <taxon>Spermatophyta</taxon>
        <taxon>Magnoliopsida</taxon>
        <taxon>eudicotyledons</taxon>
        <taxon>Gunneridae</taxon>
        <taxon>Pentapetalae</taxon>
        <taxon>Caryophyllales</taxon>
        <taxon>Chenopodiaceae</taxon>
        <taxon>Chenopodioideae</taxon>
        <taxon>Anserineae</taxon>
        <taxon>Spinacia</taxon>
    </lineage>
</organism>
<dbReference type="InterPro" id="IPR040256">
    <property type="entry name" value="At4g02000-like"/>
</dbReference>
<dbReference type="InterPro" id="IPR025558">
    <property type="entry name" value="DUF4283"/>
</dbReference>
<dbReference type="Pfam" id="PF14111">
    <property type="entry name" value="DUF4283"/>
    <property type="match status" value="1"/>
</dbReference>
<accession>A0A9R0K3N3</accession>
<evidence type="ECO:0000313" key="3">
    <source>
        <dbReference type="RefSeq" id="XP_021857275.1"/>
    </source>
</evidence>
<dbReference type="RefSeq" id="XP_021857275.1">
    <property type="nucleotide sequence ID" value="XM_022001583.1"/>
</dbReference>
<evidence type="ECO:0000259" key="1">
    <source>
        <dbReference type="Pfam" id="PF14111"/>
    </source>
</evidence>
<dbReference type="GeneID" id="110796521"/>
<name>A0A9R0K3N3_SPIOL</name>